<feature type="repeat" description="Solcar" evidence="19">
    <location>
        <begin position="557"/>
        <end position="648"/>
    </location>
</feature>
<dbReference type="InterPro" id="IPR050391">
    <property type="entry name" value="Mito_Metabolite_Transporter"/>
</dbReference>
<evidence type="ECO:0000256" key="4">
    <source>
        <dbReference type="ARBA" id="ARBA00008226"/>
    </source>
</evidence>
<keyword evidence="12" id="KW-0648">Protein biosynthesis</keyword>
<evidence type="ECO:0000256" key="7">
    <source>
        <dbReference type="ARBA" id="ARBA00022692"/>
    </source>
</evidence>
<dbReference type="InterPro" id="IPR002319">
    <property type="entry name" value="Phenylalanyl-tRNA_Synthase"/>
</dbReference>
<dbReference type="InterPro" id="IPR006195">
    <property type="entry name" value="aa-tRNA-synth_II"/>
</dbReference>
<evidence type="ECO:0000256" key="17">
    <source>
        <dbReference type="ARBA" id="ARBA00023146"/>
    </source>
</evidence>
<keyword evidence="8" id="KW-0677">Repeat</keyword>
<evidence type="ECO:0000256" key="10">
    <source>
        <dbReference type="ARBA" id="ARBA00022792"/>
    </source>
</evidence>
<dbReference type="InterPro" id="IPR018108">
    <property type="entry name" value="MCP_transmembrane"/>
</dbReference>
<dbReference type="PANTHER" id="PTHR45618">
    <property type="entry name" value="MITOCHONDRIAL DICARBOXYLATE CARRIER-RELATED"/>
    <property type="match status" value="1"/>
</dbReference>
<dbReference type="PROSITE" id="PS50920">
    <property type="entry name" value="SOLCAR"/>
    <property type="match status" value="3"/>
</dbReference>
<keyword evidence="5" id="KW-0813">Transport</keyword>
<evidence type="ECO:0000256" key="15">
    <source>
        <dbReference type="ARBA" id="ARBA00023128"/>
    </source>
</evidence>
<dbReference type="SUPFAM" id="SSF54991">
    <property type="entry name" value="Anticodon-binding domain of PheRS"/>
    <property type="match status" value="1"/>
</dbReference>
<keyword evidence="13" id="KW-0809">Transit peptide</keyword>
<organism evidence="22 23">
    <name type="scientific">Aspergillus cavernicola</name>
    <dbReference type="NCBI Taxonomy" id="176166"/>
    <lineage>
        <taxon>Eukaryota</taxon>
        <taxon>Fungi</taxon>
        <taxon>Dikarya</taxon>
        <taxon>Ascomycota</taxon>
        <taxon>Pezizomycotina</taxon>
        <taxon>Eurotiomycetes</taxon>
        <taxon>Eurotiomycetidae</taxon>
        <taxon>Eurotiales</taxon>
        <taxon>Aspergillaceae</taxon>
        <taxon>Aspergillus</taxon>
        <taxon>Aspergillus subgen. Nidulantes</taxon>
    </lineage>
</organism>
<keyword evidence="9" id="KW-0547">Nucleotide-binding</keyword>
<dbReference type="Pfam" id="PF00153">
    <property type="entry name" value="Mito_carr"/>
    <property type="match status" value="3"/>
</dbReference>
<keyword evidence="17" id="KW-0030">Aminoacyl-tRNA synthetase</keyword>
<dbReference type="InterPro" id="IPR036690">
    <property type="entry name" value="Fdx_antiC-bd_sf"/>
</dbReference>
<feature type="domain" description="Aminoacyl-transfer RNA synthetases class-II family profile" evidence="20">
    <location>
        <begin position="152"/>
        <end position="364"/>
    </location>
</feature>
<evidence type="ECO:0000256" key="5">
    <source>
        <dbReference type="ARBA" id="ARBA00022448"/>
    </source>
</evidence>
<dbReference type="Gene3D" id="1.50.40.10">
    <property type="entry name" value="Mitochondrial carrier domain"/>
    <property type="match status" value="1"/>
</dbReference>
<dbReference type="CDD" id="cd00496">
    <property type="entry name" value="PheRS_alpha_core"/>
    <property type="match status" value="1"/>
</dbReference>
<evidence type="ECO:0000256" key="14">
    <source>
        <dbReference type="ARBA" id="ARBA00022989"/>
    </source>
</evidence>
<dbReference type="Pfam" id="PF01409">
    <property type="entry name" value="tRNA-synt_2d"/>
    <property type="match status" value="2"/>
</dbReference>
<evidence type="ECO:0000256" key="8">
    <source>
        <dbReference type="ARBA" id="ARBA00022737"/>
    </source>
</evidence>
<dbReference type="SUPFAM" id="SSF103506">
    <property type="entry name" value="Mitochondrial carrier"/>
    <property type="match status" value="1"/>
</dbReference>
<keyword evidence="7 19" id="KW-0812">Transmembrane</keyword>
<sequence length="758" mass="84721">MRLLATSRALRLGSGRWSTASARGNAFNIEGKTYPTDNWTNSPDTILSHIDRRLYLDENHPLAITRKLIESQFPAPIYGNYSESDPIVSTALNFDVLGFPADHPGRSRTDTYYLNNKTVLRTHTSAHQQAYFQQINRNEATRPEEVGYTVVADVYRRDAIDRSHYPVFHQMEGAMLWKRPSDDPLKYSSQTAATIMKDLNSIPSHDVPVEDPNPTLHPERNPLQAEHHSAEEAEAIAAHLKRSLERMVIKVFSEGQKAAAAPEGVETEPLKVRWVEAYFPFTSPSWELEVFWQGDWLEVLGCGVVKQELLINSSVPHRVGWAFGIGLERIAMLLFNIPDIRLFWSKDERFLSQFKAGQITRFEPFSKHPSCYKDVAFWIPSAAASGENAAGGAIPVHENDIMEIVRGVGGDLVEDVRLIDEFTHPKTSRKSMCYRINYRSLERTLTNEETNDLHEGVREKLMSHSSQVVAPVKKVHYPFWFGGSASCFAASVTHPLDLGDAPTTMIGTFAHILRNNGVTGLYNGLSAALLRQLTYSTTRFGIYEELKSRFTSSSSPPGFVHLLGMACTSGIIGGVAGNPADVLNVRMQSDAALPLAQRRNYRHAFHGLVQMTRTEGVSSLFRGVVPNSTRAVLMTSSQLVSYDVFKRICRERFGMPDSLVTHFTASLLAGFVATTVCSPVDVIKTRVMTASPAESRGHGIVGLLREIIRKEGFAWAFRGWVPSFIRLGPHTIATFIFLEEHKKLYRFLKGIPQDSGKL</sequence>
<feature type="domain" description="FDX-ACB" evidence="21">
    <location>
        <begin position="366"/>
        <end position="473"/>
    </location>
</feature>
<keyword evidence="15" id="KW-0496">Mitochondrion</keyword>
<comment type="caution">
    <text evidence="22">The sequence shown here is derived from an EMBL/GenBank/DDBJ whole genome shotgun (WGS) entry which is preliminary data.</text>
</comment>
<evidence type="ECO:0000256" key="3">
    <source>
        <dbReference type="ARBA" id="ARBA00006375"/>
    </source>
</evidence>
<evidence type="ECO:0000256" key="1">
    <source>
        <dbReference type="ARBA" id="ARBA00004141"/>
    </source>
</evidence>
<comment type="subcellular location">
    <subcellularLocation>
        <location evidence="1">Membrane</location>
        <topology evidence="1">Multi-pass membrane protein</topology>
    </subcellularLocation>
    <subcellularLocation>
        <location evidence="2">Mitochondrion matrix</location>
    </subcellularLocation>
</comment>
<evidence type="ECO:0000256" key="16">
    <source>
        <dbReference type="ARBA" id="ARBA00023136"/>
    </source>
</evidence>
<dbReference type="InterPro" id="IPR005121">
    <property type="entry name" value="Fdx_antiC-bd"/>
</dbReference>
<dbReference type="InterPro" id="IPR045864">
    <property type="entry name" value="aa-tRNA-synth_II/BPL/LPL"/>
</dbReference>
<evidence type="ECO:0000256" key="18">
    <source>
        <dbReference type="ARBA" id="ARBA00031194"/>
    </source>
</evidence>
<gene>
    <name evidence="22" type="ORF">BDW59DRAFT_172452</name>
</gene>
<evidence type="ECO:0000256" key="2">
    <source>
        <dbReference type="ARBA" id="ARBA00004305"/>
    </source>
</evidence>
<reference evidence="22 23" key="1">
    <citation type="submission" date="2024-07" db="EMBL/GenBank/DDBJ databases">
        <title>Section-level genome sequencing and comparative genomics of Aspergillus sections Usti and Cavernicolus.</title>
        <authorList>
            <consortium name="Lawrence Berkeley National Laboratory"/>
            <person name="Nybo J.L."/>
            <person name="Vesth T.C."/>
            <person name="Theobald S."/>
            <person name="Frisvad J.C."/>
            <person name="Larsen T.O."/>
            <person name="Kjaerboelling I."/>
            <person name="Rothschild-Mancinelli K."/>
            <person name="Lyhne E.K."/>
            <person name="Kogle M.E."/>
            <person name="Barry K."/>
            <person name="Clum A."/>
            <person name="Na H."/>
            <person name="Ledsgaard L."/>
            <person name="Lin J."/>
            <person name="Lipzen A."/>
            <person name="Kuo A."/>
            <person name="Riley R."/>
            <person name="Mondo S."/>
            <person name="LaButti K."/>
            <person name="Haridas S."/>
            <person name="Pangalinan J."/>
            <person name="Salamov A.A."/>
            <person name="Simmons B.A."/>
            <person name="Magnuson J.K."/>
            <person name="Chen J."/>
            <person name="Drula E."/>
            <person name="Henrissat B."/>
            <person name="Wiebenga A."/>
            <person name="Lubbers R.J."/>
            <person name="Gomes A.C."/>
            <person name="Makela M.R."/>
            <person name="Stajich J."/>
            <person name="Grigoriev I.V."/>
            <person name="Mortensen U.H."/>
            <person name="De vries R.P."/>
            <person name="Baker S.E."/>
            <person name="Andersen M.R."/>
        </authorList>
    </citation>
    <scope>NUCLEOTIDE SEQUENCE [LARGE SCALE GENOMIC DNA]</scope>
    <source>
        <strain evidence="22 23">CBS 600.67</strain>
    </source>
</reference>
<dbReference type="Gene3D" id="3.30.70.380">
    <property type="entry name" value="Ferrodoxin-fold anticodon-binding domain"/>
    <property type="match status" value="1"/>
</dbReference>
<evidence type="ECO:0000256" key="11">
    <source>
        <dbReference type="ARBA" id="ARBA00022840"/>
    </source>
</evidence>
<evidence type="ECO:0000259" key="21">
    <source>
        <dbReference type="PROSITE" id="PS51447"/>
    </source>
</evidence>
<keyword evidence="23" id="KW-1185">Reference proteome</keyword>
<evidence type="ECO:0000313" key="23">
    <source>
        <dbReference type="Proteomes" id="UP001610335"/>
    </source>
</evidence>
<dbReference type="InterPro" id="IPR023395">
    <property type="entry name" value="MCP_dom_sf"/>
</dbReference>
<keyword evidence="10" id="KW-0999">Mitochondrion inner membrane</keyword>
<evidence type="ECO:0000259" key="20">
    <source>
        <dbReference type="PROSITE" id="PS50862"/>
    </source>
</evidence>
<dbReference type="PROSITE" id="PS51447">
    <property type="entry name" value="FDX_ACB"/>
    <property type="match status" value="1"/>
</dbReference>
<keyword evidence="14" id="KW-1133">Transmembrane helix</keyword>
<evidence type="ECO:0000256" key="19">
    <source>
        <dbReference type="PROSITE-ProRule" id="PRU00282"/>
    </source>
</evidence>
<keyword evidence="6" id="KW-0436">Ligase</keyword>
<dbReference type="InterPro" id="IPR004530">
    <property type="entry name" value="Phe-tRNA-synth_IIc_mito"/>
</dbReference>
<evidence type="ECO:0000256" key="13">
    <source>
        <dbReference type="ARBA" id="ARBA00022946"/>
    </source>
</evidence>
<protein>
    <recommendedName>
        <fullName evidence="18">Phenylalanyl-tRNA synthetase</fullName>
    </recommendedName>
</protein>
<dbReference type="PROSITE" id="PS50862">
    <property type="entry name" value="AA_TRNA_LIGASE_II"/>
    <property type="match status" value="1"/>
</dbReference>
<comment type="similarity">
    <text evidence="4">Belongs to the class-II aminoacyl-tRNA synthetase family.</text>
</comment>
<comment type="similarity">
    <text evidence="3">Belongs to the mitochondrial carrier (TC 2.A.29) family.</text>
</comment>
<dbReference type="SMART" id="SM00896">
    <property type="entry name" value="FDX-ACB"/>
    <property type="match status" value="1"/>
</dbReference>
<feature type="repeat" description="Solcar" evidence="19">
    <location>
        <begin position="657"/>
        <end position="744"/>
    </location>
</feature>
<name>A0ABR4IBN7_9EURO</name>
<accession>A0ABR4IBN7</accession>
<dbReference type="EMBL" id="JBFXLS010000038">
    <property type="protein sequence ID" value="KAL2825150.1"/>
    <property type="molecule type" value="Genomic_DNA"/>
</dbReference>
<keyword evidence="11" id="KW-0067">ATP-binding</keyword>
<dbReference type="Pfam" id="PF03147">
    <property type="entry name" value="FDX-ACB"/>
    <property type="match status" value="1"/>
</dbReference>
<dbReference type="SUPFAM" id="SSF55681">
    <property type="entry name" value="Class II aaRS and biotin synthetases"/>
    <property type="match status" value="1"/>
</dbReference>
<evidence type="ECO:0000256" key="9">
    <source>
        <dbReference type="ARBA" id="ARBA00022741"/>
    </source>
</evidence>
<evidence type="ECO:0000313" key="22">
    <source>
        <dbReference type="EMBL" id="KAL2825150.1"/>
    </source>
</evidence>
<feature type="repeat" description="Solcar" evidence="19">
    <location>
        <begin position="473"/>
        <end position="549"/>
    </location>
</feature>
<evidence type="ECO:0000256" key="12">
    <source>
        <dbReference type="ARBA" id="ARBA00022917"/>
    </source>
</evidence>
<keyword evidence="16 19" id="KW-0472">Membrane</keyword>
<proteinExistence type="inferred from homology"/>
<dbReference type="Gene3D" id="3.30.930.10">
    <property type="entry name" value="Bira Bifunctional Protein, Domain 2"/>
    <property type="match status" value="1"/>
</dbReference>
<evidence type="ECO:0000256" key="6">
    <source>
        <dbReference type="ARBA" id="ARBA00022598"/>
    </source>
</evidence>
<dbReference type="NCBIfam" id="TIGR00469">
    <property type="entry name" value="pheS_mito"/>
    <property type="match status" value="1"/>
</dbReference>
<dbReference type="Proteomes" id="UP001610335">
    <property type="component" value="Unassembled WGS sequence"/>
</dbReference>